<proteinExistence type="predicted"/>
<sequence length="105" mass="11885">SNVSTEPYGVGVWRSISKLWDKFSQHKHLIAGNGQHINFWRDKWIGNSSLMVAYPNMFQTAREPNSTIQQYREGNSWNIIHRRKHPGLGNGGVGQPTSSTSQCCN</sequence>
<feature type="compositionally biased region" description="Polar residues" evidence="1">
    <location>
        <begin position="95"/>
        <end position="105"/>
    </location>
</feature>
<accession>A0A0V0H0X6</accession>
<dbReference type="PANTHER" id="PTHR36617">
    <property type="entry name" value="PROTEIN, PUTATIVE-RELATED"/>
    <property type="match status" value="1"/>
</dbReference>
<dbReference type="EMBL" id="GEDG01027662">
    <property type="protein sequence ID" value="JAP13687.1"/>
    <property type="molecule type" value="Transcribed_RNA"/>
</dbReference>
<feature type="region of interest" description="Disordered" evidence="1">
    <location>
        <begin position="83"/>
        <end position="105"/>
    </location>
</feature>
<protein>
    <submittedName>
        <fullName evidence="2">Putative ovule protein</fullName>
    </submittedName>
</protein>
<feature type="non-terminal residue" evidence="2">
    <location>
        <position position="1"/>
    </location>
</feature>
<name>A0A0V0H0X6_SOLCH</name>
<dbReference type="AlphaFoldDB" id="A0A0V0H0X6"/>
<evidence type="ECO:0000256" key="1">
    <source>
        <dbReference type="SAM" id="MobiDB-lite"/>
    </source>
</evidence>
<evidence type="ECO:0000313" key="2">
    <source>
        <dbReference type="EMBL" id="JAP13687.1"/>
    </source>
</evidence>
<reference evidence="2" key="1">
    <citation type="submission" date="2015-12" db="EMBL/GenBank/DDBJ databases">
        <title>Gene expression during late stages of embryo sac development: a critical building block for successful pollen-pistil interactions.</title>
        <authorList>
            <person name="Liu Y."/>
            <person name="Joly V."/>
            <person name="Sabar M."/>
            <person name="Matton D.P."/>
        </authorList>
    </citation>
    <scope>NUCLEOTIDE SEQUENCE</scope>
</reference>
<organism evidence="2">
    <name type="scientific">Solanum chacoense</name>
    <name type="common">Chaco potato</name>
    <dbReference type="NCBI Taxonomy" id="4108"/>
    <lineage>
        <taxon>Eukaryota</taxon>
        <taxon>Viridiplantae</taxon>
        <taxon>Streptophyta</taxon>
        <taxon>Embryophyta</taxon>
        <taxon>Tracheophyta</taxon>
        <taxon>Spermatophyta</taxon>
        <taxon>Magnoliopsida</taxon>
        <taxon>eudicotyledons</taxon>
        <taxon>Gunneridae</taxon>
        <taxon>Pentapetalae</taxon>
        <taxon>asterids</taxon>
        <taxon>lamiids</taxon>
        <taxon>Solanales</taxon>
        <taxon>Solanaceae</taxon>
        <taxon>Solanoideae</taxon>
        <taxon>Solaneae</taxon>
        <taxon>Solanum</taxon>
    </lineage>
</organism>
<dbReference type="PANTHER" id="PTHR36617:SF15">
    <property type="entry name" value="REVERSE TRANSCRIPTASE ZINC-BINDING DOMAIN-CONTAINING PROTEIN"/>
    <property type="match status" value="1"/>
</dbReference>